<evidence type="ECO:0000256" key="8">
    <source>
        <dbReference type="SAM" id="Phobius"/>
    </source>
</evidence>
<feature type="transmembrane region" description="Helical" evidence="8">
    <location>
        <begin position="91"/>
        <end position="110"/>
    </location>
</feature>
<evidence type="ECO:0000313" key="10">
    <source>
        <dbReference type="EMBL" id="KRG17670.1"/>
    </source>
</evidence>
<dbReference type="SUPFAM" id="SSF103473">
    <property type="entry name" value="MFS general substrate transporter"/>
    <property type="match status" value="1"/>
</dbReference>
<dbReference type="OrthoDB" id="3690818at2"/>
<evidence type="ECO:0000256" key="7">
    <source>
        <dbReference type="ARBA" id="ARBA00023136"/>
    </source>
</evidence>
<dbReference type="GO" id="GO:0015293">
    <property type="term" value="F:symporter activity"/>
    <property type="evidence" value="ECO:0007669"/>
    <property type="project" value="UniProtKB-KW"/>
</dbReference>
<gene>
    <name evidence="10" type="primary">proP</name>
    <name evidence="11" type="ORF">CC99x_003930</name>
    <name evidence="10" type="ORF">CC99x_02129</name>
</gene>
<evidence type="ECO:0000259" key="9">
    <source>
        <dbReference type="PROSITE" id="PS50850"/>
    </source>
</evidence>
<dbReference type="InterPro" id="IPR020846">
    <property type="entry name" value="MFS_dom"/>
</dbReference>
<dbReference type="Gene3D" id="1.20.1250.20">
    <property type="entry name" value="MFS general substrate transporter like domains"/>
    <property type="match status" value="2"/>
</dbReference>
<feature type="transmembrane region" description="Helical" evidence="8">
    <location>
        <begin position="400"/>
        <end position="422"/>
    </location>
</feature>
<feature type="transmembrane region" description="Helical" evidence="8">
    <location>
        <begin position="366"/>
        <end position="388"/>
    </location>
</feature>
<feature type="transmembrane region" description="Helical" evidence="8">
    <location>
        <begin position="307"/>
        <end position="325"/>
    </location>
</feature>
<dbReference type="InterPro" id="IPR011701">
    <property type="entry name" value="MFS"/>
</dbReference>
<dbReference type="PROSITE" id="PS50850">
    <property type="entry name" value="MFS"/>
    <property type="match status" value="1"/>
</dbReference>
<keyword evidence="3" id="KW-1003">Cell membrane</keyword>
<dbReference type="Pfam" id="PF07690">
    <property type="entry name" value="MFS_1"/>
    <property type="match status" value="1"/>
</dbReference>
<feature type="domain" description="Major facilitator superfamily (MFS) profile" evidence="9">
    <location>
        <begin position="16"/>
        <end position="421"/>
    </location>
</feature>
<evidence type="ECO:0000256" key="2">
    <source>
        <dbReference type="ARBA" id="ARBA00022448"/>
    </source>
</evidence>
<feature type="transmembrane region" description="Helical" evidence="8">
    <location>
        <begin position="275"/>
        <end position="295"/>
    </location>
</feature>
<feature type="transmembrane region" description="Helical" evidence="8">
    <location>
        <begin position="122"/>
        <end position="142"/>
    </location>
</feature>
<dbReference type="Proteomes" id="UP000051494">
    <property type="component" value="Unassembled WGS sequence"/>
</dbReference>
<dbReference type="GO" id="GO:0005886">
    <property type="term" value="C:plasma membrane"/>
    <property type="evidence" value="ECO:0007669"/>
    <property type="project" value="UniProtKB-SubCell"/>
</dbReference>
<dbReference type="PATRIC" id="fig|1590042.3.peg.2178"/>
<dbReference type="PANTHER" id="PTHR43528">
    <property type="entry name" value="ALPHA-KETOGLUTARATE PERMEASE"/>
    <property type="match status" value="1"/>
</dbReference>
<dbReference type="InterPro" id="IPR051084">
    <property type="entry name" value="H+-coupled_symporters"/>
</dbReference>
<reference evidence="11" key="2">
    <citation type="journal article" date="2016" name="Genome Announc.">
        <title>Draft Genome Sequences of Two Novel Amoeba-Resistant Intranuclear Bacteria, 'Candidatus Berkiella cookevillensis' and 'Candidatus Berkiella aquae'.</title>
        <authorList>
            <person name="Mehari Y.T."/>
            <person name="Arivett B.A."/>
            <person name="Farone A.L."/>
            <person name="Gunderson J.H."/>
            <person name="Farone M.B."/>
        </authorList>
    </citation>
    <scope>NUCLEOTIDE SEQUENCE</scope>
    <source>
        <strain evidence="11">CC99</strain>
    </source>
</reference>
<reference evidence="10" key="1">
    <citation type="submission" date="2015-09" db="EMBL/GenBank/DDBJ databases">
        <title>Draft Genome Sequences of Two Novel Amoeba-resistant Intranuclear Bacteria, Candidatus Berkiella cookevillensis and Candidatus Berkiella aquae.</title>
        <authorList>
            <person name="Mehari Y.T."/>
            <person name="Arivett B.A."/>
            <person name="Farone A.L."/>
            <person name="Gunderson J.H."/>
            <person name="Farone M.B."/>
        </authorList>
    </citation>
    <scope>NUCLEOTIDE SEQUENCE [LARGE SCALE GENOMIC DNA]</scope>
    <source>
        <strain evidence="10">CC99</strain>
    </source>
</reference>
<feature type="transmembrane region" description="Helical" evidence="8">
    <location>
        <begin position="238"/>
        <end position="263"/>
    </location>
</feature>
<keyword evidence="4 8" id="KW-0812">Transmembrane</keyword>
<keyword evidence="6 8" id="KW-1133">Transmembrane helix</keyword>
<keyword evidence="5" id="KW-0769">Symport</keyword>
<evidence type="ECO:0000256" key="6">
    <source>
        <dbReference type="ARBA" id="ARBA00022989"/>
    </source>
</evidence>
<accession>A0A0Q9YAC2</accession>
<reference evidence="11" key="3">
    <citation type="submission" date="2021-06" db="EMBL/GenBank/DDBJ databases">
        <title>Genomic Description and Analysis of Intracellular Bacteria, Candidatus Berkiella cookevillensis and Candidatus Berkiella aquae.</title>
        <authorList>
            <person name="Kidane D.T."/>
            <person name="Mehari Y.T."/>
            <person name="Rice F.C."/>
            <person name="Arivett B.A."/>
            <person name="Farone A.L."/>
            <person name="Berk S.G."/>
            <person name="Farone M.B."/>
        </authorList>
    </citation>
    <scope>NUCLEOTIDE SEQUENCE</scope>
    <source>
        <strain evidence="11">CC99</strain>
    </source>
</reference>
<evidence type="ECO:0000256" key="5">
    <source>
        <dbReference type="ARBA" id="ARBA00022847"/>
    </source>
</evidence>
<name>A0A0Q9YAC2_9GAMM</name>
<dbReference type="InterPro" id="IPR036259">
    <property type="entry name" value="MFS_trans_sf"/>
</dbReference>
<evidence type="ECO:0000313" key="11">
    <source>
        <dbReference type="EMBL" id="MCS5708048.1"/>
    </source>
</evidence>
<dbReference type="EMBL" id="LKHV01000013">
    <property type="protein sequence ID" value="KRG17670.1"/>
    <property type="molecule type" value="Genomic_DNA"/>
</dbReference>
<keyword evidence="12" id="KW-1185">Reference proteome</keyword>
<protein>
    <submittedName>
        <fullName evidence="11">MFS transporter</fullName>
    </submittedName>
    <submittedName>
        <fullName evidence="10">Proline/betaine transporter</fullName>
    </submittedName>
</protein>
<dbReference type="PANTHER" id="PTHR43528:SF7">
    <property type="entry name" value="MFS TRANSPORTER"/>
    <property type="match status" value="1"/>
</dbReference>
<dbReference type="STRING" id="437022.CC99x_02129"/>
<organism evidence="10">
    <name type="scientific">Candidatus Berkiella cookevillensis</name>
    <dbReference type="NCBI Taxonomy" id="437022"/>
    <lineage>
        <taxon>Bacteria</taxon>
        <taxon>Pseudomonadati</taxon>
        <taxon>Pseudomonadota</taxon>
        <taxon>Gammaproteobacteria</taxon>
        <taxon>Candidatus Berkiellales</taxon>
        <taxon>Candidatus Berkiellaceae</taxon>
        <taxon>Candidatus Berkiella</taxon>
    </lineage>
</organism>
<keyword evidence="2" id="KW-0813">Transport</keyword>
<feature type="transmembrane region" description="Helical" evidence="8">
    <location>
        <begin position="14"/>
        <end position="39"/>
    </location>
</feature>
<feature type="transmembrane region" description="Helical" evidence="8">
    <location>
        <begin position="331"/>
        <end position="354"/>
    </location>
</feature>
<keyword evidence="7 8" id="KW-0472">Membrane</keyword>
<dbReference type="EMBL" id="LKHV02000001">
    <property type="protein sequence ID" value="MCS5708048.1"/>
    <property type="molecule type" value="Genomic_DNA"/>
</dbReference>
<comment type="subcellular location">
    <subcellularLocation>
        <location evidence="1">Cell membrane</location>
        <topology evidence="1">Multi-pass membrane protein</topology>
    </subcellularLocation>
</comment>
<feature type="transmembrane region" description="Helical" evidence="8">
    <location>
        <begin position="154"/>
        <end position="178"/>
    </location>
</feature>
<dbReference type="AlphaFoldDB" id="A0A0Q9YAC2"/>
<proteinExistence type="predicted"/>
<feature type="transmembrane region" description="Helical" evidence="8">
    <location>
        <begin position="184"/>
        <end position="203"/>
    </location>
</feature>
<sequence length="432" mass="47584">MSSVSQIQESKQRFMLISITTIGTLLEWAEYTFYGYLALKLSSLFFPAQDAFIATIKTYAIFAIGYVMRPLGAILFGYIGDHFGRKPALSISMILMGLATLMIGCLPAYADWGIAAPLCLLILRMLQGIAVSGEFNGAGIFLTEKIGSTNPCLAGSWVSSAAAFGMVLGGLAAFIVSLPSMPAWAWRIPFIMGGLSCFVGLWLRQGIAESSVYLEQRHTQKAITLSLLQLCKTYKNSFYYVAAIAAFTGIYVYILNIYIVAFLTQSVELPTHHATFFAIFGESTVCLFIPLLAWVADKWQPEKQYQLSLLMIAATTPLLFTLMLSGNYLNIGLAMLLYGLLNGLMCGPIVKLLVDKFPIRARYTGISFAWSLSAAVFSGTAPMVAQYLNNTQNWQMGPAYYVSFTALIVFFIIQFTKTTPVFEGYTQAILRK</sequence>
<dbReference type="RefSeq" id="WP_083477392.1">
    <property type="nucleotide sequence ID" value="NZ_LKHV02000001.1"/>
</dbReference>
<evidence type="ECO:0000256" key="4">
    <source>
        <dbReference type="ARBA" id="ARBA00022692"/>
    </source>
</evidence>
<evidence type="ECO:0000256" key="1">
    <source>
        <dbReference type="ARBA" id="ARBA00004651"/>
    </source>
</evidence>
<evidence type="ECO:0000256" key="3">
    <source>
        <dbReference type="ARBA" id="ARBA00022475"/>
    </source>
</evidence>
<comment type="caution">
    <text evidence="10">The sequence shown here is derived from an EMBL/GenBank/DDBJ whole genome shotgun (WGS) entry which is preliminary data.</text>
</comment>
<evidence type="ECO:0000313" key="12">
    <source>
        <dbReference type="Proteomes" id="UP000051494"/>
    </source>
</evidence>